<comment type="similarity">
    <text evidence="3">Belongs to the CheD family.</text>
</comment>
<dbReference type="EC" id="3.5.1.44" evidence="3"/>
<dbReference type="Pfam" id="PF03975">
    <property type="entry name" value="CheD"/>
    <property type="match status" value="1"/>
</dbReference>
<dbReference type="Proteomes" id="UP000095662">
    <property type="component" value="Unassembled WGS sequence"/>
</dbReference>
<proteinExistence type="inferred from homology"/>
<dbReference type="InterPro" id="IPR005659">
    <property type="entry name" value="Chemorcpt_Glu_NH3ase_CheD"/>
</dbReference>
<dbReference type="PANTHER" id="PTHR35147">
    <property type="entry name" value="CHEMORECEPTOR GLUTAMINE DEAMIDASE CHED-RELATED"/>
    <property type="match status" value="1"/>
</dbReference>
<dbReference type="PANTHER" id="PTHR35147:SF1">
    <property type="entry name" value="CHEMORECEPTOR GLUTAMINE DEAMIDASE CHED-RELATED"/>
    <property type="match status" value="1"/>
</dbReference>
<reference evidence="4 5" key="1">
    <citation type="submission" date="2015-09" db="EMBL/GenBank/DDBJ databases">
        <authorList>
            <consortium name="Pathogen Informatics"/>
        </authorList>
    </citation>
    <scope>NUCLEOTIDE SEQUENCE [LARGE SCALE GENOMIC DNA]</scope>
    <source>
        <strain evidence="4 5">2789STDY5834928</strain>
    </source>
</reference>
<dbReference type="HAMAP" id="MF_01440">
    <property type="entry name" value="CheD"/>
    <property type="match status" value="1"/>
</dbReference>
<comment type="catalytic activity">
    <reaction evidence="3">
        <text>L-glutaminyl-[protein] + H2O = L-glutamyl-[protein] + NH4(+)</text>
        <dbReference type="Rhea" id="RHEA:16441"/>
        <dbReference type="Rhea" id="RHEA-COMP:10207"/>
        <dbReference type="Rhea" id="RHEA-COMP:10208"/>
        <dbReference type="ChEBI" id="CHEBI:15377"/>
        <dbReference type="ChEBI" id="CHEBI:28938"/>
        <dbReference type="ChEBI" id="CHEBI:29973"/>
        <dbReference type="ChEBI" id="CHEBI:30011"/>
        <dbReference type="EC" id="3.5.1.44"/>
    </reaction>
</comment>
<name>A0A174Z7L0_9FIRM</name>
<dbReference type="CDD" id="cd16352">
    <property type="entry name" value="CheD"/>
    <property type="match status" value="1"/>
</dbReference>
<protein>
    <recommendedName>
        <fullName evidence="3">Probable chemoreceptor glutamine deamidase CheD</fullName>
        <ecNumber evidence="3">3.5.1.44</ecNumber>
    </recommendedName>
</protein>
<evidence type="ECO:0000313" key="5">
    <source>
        <dbReference type="Proteomes" id="UP000095662"/>
    </source>
</evidence>
<dbReference type="OrthoDB" id="9807202at2"/>
<dbReference type="GO" id="GO:0006935">
    <property type="term" value="P:chemotaxis"/>
    <property type="evidence" value="ECO:0007669"/>
    <property type="project" value="UniProtKB-UniRule"/>
</dbReference>
<dbReference type="AlphaFoldDB" id="A0A174Z7L0"/>
<dbReference type="EMBL" id="CZBY01000002">
    <property type="protein sequence ID" value="CUQ81932.1"/>
    <property type="molecule type" value="Genomic_DNA"/>
</dbReference>
<dbReference type="STRING" id="39492.ERS852540_00380"/>
<keyword evidence="4" id="KW-0675">Receptor</keyword>
<evidence type="ECO:0000313" key="4">
    <source>
        <dbReference type="EMBL" id="CUQ81932.1"/>
    </source>
</evidence>
<dbReference type="GO" id="GO:0050568">
    <property type="term" value="F:protein-glutamine glutaminase activity"/>
    <property type="evidence" value="ECO:0007669"/>
    <property type="project" value="UniProtKB-UniRule"/>
</dbReference>
<keyword evidence="1 3" id="KW-0145">Chemotaxis</keyword>
<evidence type="ECO:0000256" key="3">
    <source>
        <dbReference type="HAMAP-Rule" id="MF_01440"/>
    </source>
</evidence>
<dbReference type="InterPro" id="IPR011324">
    <property type="entry name" value="Cytotoxic_necrot_fac-like_cat"/>
</dbReference>
<dbReference type="SUPFAM" id="SSF64438">
    <property type="entry name" value="CNF1/YfiH-like putative cysteine hydrolases"/>
    <property type="match status" value="1"/>
</dbReference>
<evidence type="ECO:0000256" key="1">
    <source>
        <dbReference type="ARBA" id="ARBA00022500"/>
    </source>
</evidence>
<comment type="function">
    <text evidence="3">Probably deamidates glutamine residues to glutamate on methyl-accepting chemotaxis receptors (MCPs), playing an important role in chemotaxis.</text>
</comment>
<keyword evidence="2 3" id="KW-0378">Hydrolase</keyword>
<evidence type="ECO:0000256" key="2">
    <source>
        <dbReference type="ARBA" id="ARBA00022801"/>
    </source>
</evidence>
<organism evidence="4 5">
    <name type="scientific">[Eubacterium] siraeum</name>
    <dbReference type="NCBI Taxonomy" id="39492"/>
    <lineage>
        <taxon>Bacteria</taxon>
        <taxon>Bacillati</taxon>
        <taxon>Bacillota</taxon>
        <taxon>Clostridia</taxon>
        <taxon>Eubacteriales</taxon>
        <taxon>Oscillospiraceae</taxon>
        <taxon>Oscillospiraceae incertae sedis</taxon>
    </lineage>
</organism>
<accession>A0A174Z7L0</accession>
<dbReference type="InterPro" id="IPR038592">
    <property type="entry name" value="CheD-like_sf"/>
</dbReference>
<gene>
    <name evidence="3 4" type="primary">cheD</name>
    <name evidence="4" type="ORF">ERS852540_00380</name>
</gene>
<dbReference type="Gene3D" id="3.30.1330.200">
    <property type="match status" value="1"/>
</dbReference>
<sequence>MNKIIVGISDQKLCKSPDVLVTYALGSCVGICMIDKVLGIAGLAHIMLPDSSAIPNDKNKFKFADTGIQLLYESMIKNGAAASRITAKIAGGANMFATTTPAMSIGDRNVEATKKALAKLGVPIIASDTGLNYGRTVSFNASDGSLEIMSSLKGNKTI</sequence>